<evidence type="ECO:0000313" key="2">
    <source>
        <dbReference type="Proteomes" id="UP001596398"/>
    </source>
</evidence>
<name>A0ABD5ZTE3_9EURY</name>
<comment type="caution">
    <text evidence="1">The sequence shown here is derived from an EMBL/GenBank/DDBJ whole genome shotgun (WGS) entry which is preliminary data.</text>
</comment>
<reference evidence="1 2" key="1">
    <citation type="journal article" date="2019" name="Int. J. Syst. Evol. Microbiol.">
        <title>The Global Catalogue of Microorganisms (GCM) 10K type strain sequencing project: providing services to taxonomists for standard genome sequencing and annotation.</title>
        <authorList>
            <consortium name="The Broad Institute Genomics Platform"/>
            <consortium name="The Broad Institute Genome Sequencing Center for Infectious Disease"/>
            <person name="Wu L."/>
            <person name="Ma J."/>
        </authorList>
    </citation>
    <scope>NUCLEOTIDE SEQUENCE [LARGE SCALE GENOMIC DNA]</scope>
    <source>
        <strain evidence="1 2">DT85</strain>
    </source>
</reference>
<dbReference type="GeneID" id="79268371"/>
<dbReference type="InterPro" id="IPR013419">
    <property type="entry name" value="CRISPR-assoc_prot_Cas7/Csh2"/>
</dbReference>
<sequence>MSDTVNTRSEIVFITDAQDSNPNGNPLGENRPRRDPVTDQAVVTDVRLKRYLRDQLIDDGHGVFVKKTDGTSATRAELALDVLDDVTSEEDLEEVDVEADFLAAATDVRYFGATLSFNADDEGLEAAVAEHFNSGNYTGPVQFSPARSLNATELNDESSMLTSVISTGGDNDVGGYGLDDHRLKYAIFPFHGLVDEHGAEDTGLSEADVRRLDTLCWRALKNQTISRSKVGQEPRLYARVEYAKDGFHAGDLHNGFELESDHSKPDAELRNVTDLTLEVKPFIDRLANAADHIETVHVVGSEYLELSYDGEPVGTAAELPSILEDHGISATEIDVYADYEETLPADD</sequence>
<dbReference type="Pfam" id="PF05107">
    <property type="entry name" value="Cas_Cas7"/>
    <property type="match status" value="1"/>
</dbReference>
<organism evidence="1 2">
    <name type="scientific">Halosegnis marinus</name>
    <dbReference type="NCBI Taxonomy" id="3034023"/>
    <lineage>
        <taxon>Archaea</taxon>
        <taxon>Methanobacteriati</taxon>
        <taxon>Methanobacteriota</taxon>
        <taxon>Stenosarchaea group</taxon>
        <taxon>Halobacteria</taxon>
        <taxon>Halobacteriales</taxon>
        <taxon>Natronomonadaceae</taxon>
        <taxon>Halosegnis</taxon>
    </lineage>
</organism>
<dbReference type="EMBL" id="JBHTAP010000002">
    <property type="protein sequence ID" value="MFC7236632.1"/>
    <property type="molecule type" value="Genomic_DNA"/>
</dbReference>
<dbReference type="RefSeq" id="WP_276236224.1">
    <property type="nucleotide sequence ID" value="NZ_CP119803.1"/>
</dbReference>
<keyword evidence="2" id="KW-1185">Reference proteome</keyword>
<gene>
    <name evidence="1" type="primary">cas7b</name>
    <name evidence="1" type="ORF">ACFQJ4_15130</name>
</gene>
<proteinExistence type="predicted"/>
<protein>
    <submittedName>
        <fullName evidence="1">Type I-B CRISPR-associated protein Cas7/Csh2</fullName>
    </submittedName>
</protein>
<dbReference type="AlphaFoldDB" id="A0ABD5ZTE3"/>
<evidence type="ECO:0000313" key="1">
    <source>
        <dbReference type="EMBL" id="MFC7236632.1"/>
    </source>
</evidence>
<dbReference type="NCBIfam" id="TIGR01595">
    <property type="entry name" value="cas_CT1132"/>
    <property type="match status" value="1"/>
</dbReference>
<accession>A0ABD5ZTE3</accession>
<dbReference type="InterPro" id="IPR006482">
    <property type="entry name" value="Cas7_Csh2/Csh2"/>
</dbReference>
<dbReference type="Proteomes" id="UP001596398">
    <property type="component" value="Unassembled WGS sequence"/>
</dbReference>
<dbReference type="NCBIfam" id="TIGR02590">
    <property type="entry name" value="cas_Csh2"/>
    <property type="match status" value="1"/>
</dbReference>